<organism evidence="8 9">
    <name type="scientific">Zopfia rhizophila CBS 207.26</name>
    <dbReference type="NCBI Taxonomy" id="1314779"/>
    <lineage>
        <taxon>Eukaryota</taxon>
        <taxon>Fungi</taxon>
        <taxon>Dikarya</taxon>
        <taxon>Ascomycota</taxon>
        <taxon>Pezizomycotina</taxon>
        <taxon>Dothideomycetes</taxon>
        <taxon>Dothideomycetes incertae sedis</taxon>
        <taxon>Zopfiaceae</taxon>
        <taxon>Zopfia</taxon>
    </lineage>
</organism>
<dbReference type="InterPro" id="IPR029058">
    <property type="entry name" value="AB_hydrolase_fold"/>
</dbReference>
<dbReference type="PANTHER" id="PTHR12265:SF30">
    <property type="entry name" value="TRANSMEMBRANE PROTEIN 53"/>
    <property type="match status" value="1"/>
</dbReference>
<proteinExistence type="inferred from homology"/>
<keyword evidence="3 7" id="KW-1133">Transmembrane helix</keyword>
<dbReference type="AlphaFoldDB" id="A0A6A6EUU3"/>
<evidence type="ECO:0000256" key="5">
    <source>
        <dbReference type="ARBA" id="ARBA00023242"/>
    </source>
</evidence>
<evidence type="ECO:0000256" key="6">
    <source>
        <dbReference type="ARBA" id="ARBA00034303"/>
    </source>
</evidence>
<dbReference type="Gene3D" id="3.40.50.1820">
    <property type="entry name" value="alpha/beta hydrolase"/>
    <property type="match status" value="1"/>
</dbReference>
<dbReference type="SUPFAM" id="SSF53474">
    <property type="entry name" value="alpha/beta-Hydrolases"/>
    <property type="match status" value="1"/>
</dbReference>
<protein>
    <recommendedName>
        <fullName evidence="10">DUF829-domain-containing protein</fullName>
    </recommendedName>
</protein>
<dbReference type="OrthoDB" id="77878at2759"/>
<dbReference type="PANTHER" id="PTHR12265">
    <property type="entry name" value="TRANSMEMBRANE PROTEIN 53"/>
    <property type="match status" value="1"/>
</dbReference>
<dbReference type="Pfam" id="PF05705">
    <property type="entry name" value="DUF829"/>
    <property type="match status" value="1"/>
</dbReference>
<keyword evidence="9" id="KW-1185">Reference proteome</keyword>
<name>A0A6A6EUU3_9PEZI</name>
<evidence type="ECO:0000313" key="8">
    <source>
        <dbReference type="EMBL" id="KAF2195897.1"/>
    </source>
</evidence>
<feature type="transmembrane region" description="Helical" evidence="7">
    <location>
        <begin position="170"/>
        <end position="192"/>
    </location>
</feature>
<comment type="subcellular location">
    <subcellularLocation>
        <location evidence="6">Nucleus outer membrane</location>
        <topology evidence="6">Single-pass membrane protein</topology>
    </subcellularLocation>
</comment>
<evidence type="ECO:0000256" key="2">
    <source>
        <dbReference type="ARBA" id="ARBA00022692"/>
    </source>
</evidence>
<dbReference type="InterPro" id="IPR008547">
    <property type="entry name" value="DUF829_TMEM53"/>
</dbReference>
<dbReference type="GO" id="GO:0005640">
    <property type="term" value="C:nuclear outer membrane"/>
    <property type="evidence" value="ECO:0007669"/>
    <property type="project" value="UniProtKB-SubCell"/>
</dbReference>
<keyword evidence="5" id="KW-0539">Nucleus</keyword>
<evidence type="ECO:0000256" key="3">
    <source>
        <dbReference type="ARBA" id="ARBA00022989"/>
    </source>
</evidence>
<evidence type="ECO:0000256" key="1">
    <source>
        <dbReference type="ARBA" id="ARBA00007387"/>
    </source>
</evidence>
<dbReference type="Proteomes" id="UP000800200">
    <property type="component" value="Unassembled WGS sequence"/>
</dbReference>
<evidence type="ECO:0000256" key="4">
    <source>
        <dbReference type="ARBA" id="ARBA00023136"/>
    </source>
</evidence>
<dbReference type="EMBL" id="ML994610">
    <property type="protein sequence ID" value="KAF2195897.1"/>
    <property type="molecule type" value="Genomic_DNA"/>
</dbReference>
<accession>A0A6A6EUU3</accession>
<comment type="similarity">
    <text evidence="1">Belongs to the TMEM53 family.</text>
</comment>
<sequence length="284" mass="30448">MDGFTKLAPAIWLREPAPSPSPPLSSPPSGLPPPSLVVLCTWVGARPKHIAKYVAEYLGRYPAAALLVLESNLADMTYRGDGAQQARLGPARHVLQAHLQPGLTGGGVVVHAFSNGGAQCAAQVVAALPPAHRATAFRAFVLDSCPGEASYTRSANAILLPLAKSPTLKLLAFPFIHLLLCLIFIADRVFGFENVVARARRRLNSSAYIVHAVPRLYIYSSADQMVPAPDVEAHAEQARRAGYSDVANLRFEASGHCAHASRYAEQYWGGIARLFDKSNIIAHG</sequence>
<evidence type="ECO:0008006" key="10">
    <source>
        <dbReference type="Google" id="ProtNLM"/>
    </source>
</evidence>
<evidence type="ECO:0000313" key="9">
    <source>
        <dbReference type="Proteomes" id="UP000800200"/>
    </source>
</evidence>
<evidence type="ECO:0000256" key="7">
    <source>
        <dbReference type="SAM" id="Phobius"/>
    </source>
</evidence>
<reference evidence="8" key="1">
    <citation type="journal article" date="2020" name="Stud. Mycol.">
        <title>101 Dothideomycetes genomes: a test case for predicting lifestyles and emergence of pathogens.</title>
        <authorList>
            <person name="Haridas S."/>
            <person name="Albert R."/>
            <person name="Binder M."/>
            <person name="Bloem J."/>
            <person name="Labutti K."/>
            <person name="Salamov A."/>
            <person name="Andreopoulos B."/>
            <person name="Baker S."/>
            <person name="Barry K."/>
            <person name="Bills G."/>
            <person name="Bluhm B."/>
            <person name="Cannon C."/>
            <person name="Castanera R."/>
            <person name="Culley D."/>
            <person name="Daum C."/>
            <person name="Ezra D."/>
            <person name="Gonzalez J."/>
            <person name="Henrissat B."/>
            <person name="Kuo A."/>
            <person name="Liang C."/>
            <person name="Lipzen A."/>
            <person name="Lutzoni F."/>
            <person name="Magnuson J."/>
            <person name="Mondo S."/>
            <person name="Nolan M."/>
            <person name="Ohm R."/>
            <person name="Pangilinan J."/>
            <person name="Park H.-J."/>
            <person name="Ramirez L."/>
            <person name="Alfaro M."/>
            <person name="Sun H."/>
            <person name="Tritt A."/>
            <person name="Yoshinaga Y."/>
            <person name="Zwiers L.-H."/>
            <person name="Turgeon B."/>
            <person name="Goodwin S."/>
            <person name="Spatafora J."/>
            <person name="Crous P."/>
            <person name="Grigoriev I."/>
        </authorList>
    </citation>
    <scope>NUCLEOTIDE SEQUENCE</scope>
    <source>
        <strain evidence="8">CBS 207.26</strain>
    </source>
</reference>
<gene>
    <name evidence="8" type="ORF">K469DRAFT_699515</name>
</gene>
<keyword evidence="4 7" id="KW-0472">Membrane</keyword>
<keyword evidence="2 7" id="KW-0812">Transmembrane</keyword>